<dbReference type="PANTHER" id="PTHR32182:SF23">
    <property type="entry name" value="ATP BINDING PROTEIN"/>
    <property type="match status" value="1"/>
</dbReference>
<dbReference type="GO" id="GO:0016887">
    <property type="term" value="F:ATP hydrolysis activity"/>
    <property type="evidence" value="ECO:0007669"/>
    <property type="project" value="InterPro"/>
</dbReference>
<feature type="domain" description="Rad50/SbcC-type AAA" evidence="2">
    <location>
        <begin position="6"/>
        <end position="188"/>
    </location>
</feature>
<protein>
    <submittedName>
        <fullName evidence="3">ATPase</fullName>
    </submittedName>
</protein>
<dbReference type="SUPFAM" id="SSF52540">
    <property type="entry name" value="P-loop containing nucleoside triphosphate hydrolases"/>
    <property type="match status" value="1"/>
</dbReference>
<sequence>MKLNTLSVKNFRCYKDETFQFNPQVNLIVGQNATGKTAVLDAVSVAMATWILGFKKKNDQKSLYPTDATLSYVEKEGESQFVEAWPVLVSATGVVKEQKIEWERSKDSPKGNTRYGNASSLIALAKNCDERLSEDINLPLISYYGTMRLWQDPKASRAKPSLTKSTTKPSRLDGYKHCVDPRIALKELVAWFARQEWQAFQEGKESTMLKVVRKAVIGCIEHAEHLRYDPKREELLLTLKDSEPQPFNLLSDGQRCVLALVADIAQKAARLNPHLGDEVLNKTEGIVLIDELDLHLHPKWQRHVIEDLRNTFPKVQFICTTHSPFLIQSLRSSEELIMLDGLAPAQLANKTLSDIAVGIMDVNSPDTSSRYEEMKGVATEYLKLLDESESAPEDKLQQYKERLAESIAPYDDNPAFQAFLEMQRVAKLGE</sequence>
<dbReference type="EMBL" id="SATR01000038">
    <property type="protein sequence ID" value="TFH89982.1"/>
    <property type="molecule type" value="Genomic_DNA"/>
</dbReference>
<dbReference type="AlphaFoldDB" id="A0A4Y8WAP0"/>
<gene>
    <name evidence="3" type="ORF">ELS82_19250</name>
</gene>
<dbReference type="RefSeq" id="WP_134836923.1">
    <property type="nucleotide sequence ID" value="NZ_SATR01000038.1"/>
</dbReference>
<dbReference type="PANTHER" id="PTHR32182">
    <property type="entry name" value="DNA REPLICATION AND REPAIR PROTEIN RECF"/>
    <property type="match status" value="1"/>
</dbReference>
<name>A0A4Y8WAP0_9VIBR</name>
<dbReference type="GO" id="GO:0006302">
    <property type="term" value="P:double-strand break repair"/>
    <property type="evidence" value="ECO:0007669"/>
    <property type="project" value="InterPro"/>
</dbReference>
<evidence type="ECO:0000259" key="2">
    <source>
        <dbReference type="Pfam" id="PF13476"/>
    </source>
</evidence>
<dbReference type="InterPro" id="IPR041685">
    <property type="entry name" value="AAA_GajA/Old/RecF-like"/>
</dbReference>
<evidence type="ECO:0000313" key="4">
    <source>
        <dbReference type="Proteomes" id="UP000297753"/>
    </source>
</evidence>
<dbReference type="Proteomes" id="UP000297753">
    <property type="component" value="Unassembled WGS sequence"/>
</dbReference>
<feature type="domain" description="Endonuclease GajA/Old nuclease/RecF-like AAA" evidence="1">
    <location>
        <begin position="214"/>
        <end position="327"/>
    </location>
</feature>
<keyword evidence="4" id="KW-1185">Reference proteome</keyword>
<dbReference type="GO" id="GO:0000731">
    <property type="term" value="P:DNA synthesis involved in DNA repair"/>
    <property type="evidence" value="ECO:0007669"/>
    <property type="project" value="TreeGrafter"/>
</dbReference>
<comment type="caution">
    <text evidence="3">The sequence shown here is derived from an EMBL/GenBank/DDBJ whole genome shotgun (WGS) entry which is preliminary data.</text>
</comment>
<reference evidence="3 4" key="1">
    <citation type="submission" date="2019-01" db="EMBL/GenBank/DDBJ databases">
        <title>Vibrio BEI176 sp. nov, a marine bacterium isolated from China: eastern marignal seas.</title>
        <authorList>
            <person name="Li B."/>
        </authorList>
    </citation>
    <scope>NUCLEOTIDE SEQUENCE [LARGE SCALE GENOMIC DNA]</scope>
    <source>
        <strain evidence="3 4">BEI176</strain>
    </source>
</reference>
<evidence type="ECO:0000259" key="1">
    <source>
        <dbReference type="Pfam" id="PF13175"/>
    </source>
</evidence>
<dbReference type="InterPro" id="IPR038729">
    <property type="entry name" value="Rad50/SbcC_AAA"/>
</dbReference>
<dbReference type="OrthoDB" id="9815944at2"/>
<dbReference type="Pfam" id="PF13175">
    <property type="entry name" value="AAA_15"/>
    <property type="match status" value="1"/>
</dbReference>
<accession>A0A4Y8WAP0</accession>
<dbReference type="InterPro" id="IPR027417">
    <property type="entry name" value="P-loop_NTPase"/>
</dbReference>
<proteinExistence type="predicted"/>
<dbReference type="Gene3D" id="3.40.50.300">
    <property type="entry name" value="P-loop containing nucleotide triphosphate hydrolases"/>
    <property type="match status" value="2"/>
</dbReference>
<evidence type="ECO:0000313" key="3">
    <source>
        <dbReference type="EMBL" id="TFH89982.1"/>
    </source>
</evidence>
<dbReference type="Pfam" id="PF13476">
    <property type="entry name" value="AAA_23"/>
    <property type="match status" value="1"/>
</dbReference>
<organism evidence="3 4">
    <name type="scientific">Vibrio ouci</name>
    <dbReference type="NCBI Taxonomy" id="2499078"/>
    <lineage>
        <taxon>Bacteria</taxon>
        <taxon>Pseudomonadati</taxon>
        <taxon>Pseudomonadota</taxon>
        <taxon>Gammaproteobacteria</taxon>
        <taxon>Vibrionales</taxon>
        <taxon>Vibrionaceae</taxon>
        <taxon>Vibrio</taxon>
    </lineage>
</organism>